<dbReference type="AlphaFoldDB" id="A0A9Q8WPD0"/>
<evidence type="ECO:0000313" key="3">
    <source>
        <dbReference type="Proteomes" id="UP000830671"/>
    </source>
</evidence>
<dbReference type="GeneID" id="73349515"/>
<evidence type="ECO:0000256" key="1">
    <source>
        <dbReference type="SAM" id="Phobius"/>
    </source>
</evidence>
<dbReference type="Proteomes" id="UP000830671">
    <property type="component" value="Chromosome 8"/>
</dbReference>
<dbReference type="RefSeq" id="XP_049151651.1">
    <property type="nucleotide sequence ID" value="XM_049294505.1"/>
</dbReference>
<keyword evidence="1" id="KW-1133">Transmembrane helix</keyword>
<dbReference type="KEGG" id="clup:CLUP02_15581"/>
<reference evidence="2" key="1">
    <citation type="journal article" date="2021" name="Mol. Plant Microbe Interact.">
        <title>Complete Genome Sequence of the Plant-Pathogenic Fungus Colletotrichum lupini.</title>
        <authorList>
            <person name="Baroncelli R."/>
            <person name="Pensec F."/>
            <person name="Da Lio D."/>
            <person name="Boufleur T."/>
            <person name="Vicente I."/>
            <person name="Sarrocco S."/>
            <person name="Picot A."/>
            <person name="Baraldi E."/>
            <person name="Sukno S."/>
            <person name="Thon M."/>
            <person name="Le Floch G."/>
        </authorList>
    </citation>
    <scope>NUCLEOTIDE SEQUENCE</scope>
    <source>
        <strain evidence="2">IMI 504893</strain>
    </source>
</reference>
<keyword evidence="3" id="KW-1185">Reference proteome</keyword>
<dbReference type="EMBL" id="CP019480">
    <property type="protein sequence ID" value="UQC90050.1"/>
    <property type="molecule type" value="Genomic_DNA"/>
</dbReference>
<accession>A0A9Q8WPD0</accession>
<gene>
    <name evidence="2" type="ORF">CLUP02_15581</name>
</gene>
<protein>
    <submittedName>
        <fullName evidence="2">Uncharacterized protein</fullName>
    </submittedName>
</protein>
<sequence length="111" mass="12547">MRANNTSRIDSAIAIILNSAWQGSFFFFLLKAATDFLILSALSKLHRFDAQRSCFLSSTFTLILTVNLLFSQLSTQHDHYSKTWKTTACRNVNAHPSRKSNNNIFSAEVCL</sequence>
<evidence type="ECO:0000313" key="2">
    <source>
        <dbReference type="EMBL" id="UQC90050.1"/>
    </source>
</evidence>
<feature type="transmembrane region" description="Helical" evidence="1">
    <location>
        <begin position="50"/>
        <end position="70"/>
    </location>
</feature>
<name>A0A9Q8WPD0_9PEZI</name>
<organism evidence="2 3">
    <name type="scientific">Colletotrichum lupini</name>
    <dbReference type="NCBI Taxonomy" id="145971"/>
    <lineage>
        <taxon>Eukaryota</taxon>
        <taxon>Fungi</taxon>
        <taxon>Dikarya</taxon>
        <taxon>Ascomycota</taxon>
        <taxon>Pezizomycotina</taxon>
        <taxon>Sordariomycetes</taxon>
        <taxon>Hypocreomycetidae</taxon>
        <taxon>Glomerellales</taxon>
        <taxon>Glomerellaceae</taxon>
        <taxon>Colletotrichum</taxon>
        <taxon>Colletotrichum acutatum species complex</taxon>
    </lineage>
</organism>
<keyword evidence="1" id="KW-0472">Membrane</keyword>
<keyword evidence="1" id="KW-0812">Transmembrane</keyword>
<proteinExistence type="predicted"/>